<dbReference type="SUPFAM" id="SSF53448">
    <property type="entry name" value="Nucleotide-diphospho-sugar transferases"/>
    <property type="match status" value="1"/>
</dbReference>
<dbReference type="RefSeq" id="WP_114793147.1">
    <property type="nucleotide sequence ID" value="NZ_CP139960.1"/>
</dbReference>
<dbReference type="Gene3D" id="3.90.550.10">
    <property type="entry name" value="Spore Coat Polysaccharide Biosynthesis Protein SpsA, Chain A"/>
    <property type="match status" value="1"/>
</dbReference>
<feature type="domain" description="Glycosyltransferase 2-like" evidence="1">
    <location>
        <begin position="5"/>
        <end position="129"/>
    </location>
</feature>
<sequence length="359" mass="42283">MLNISIICPLYNKKGYIQETIDSVINQTYTNWEMIIVDDGSTDGSYELVKDLYQDELRVRLYCRTTFKQNKGGSVCRNIGISLAKGEYIMFLDADDLLTQNCLLNRVKAIRKDLVSNLFVFNEAYFIKNPGQPFIKSVRYNIHKCMFLLSVDKVNFFLKRFLKNDLPWTISNTFWQRDFLGSLNGFDEHLQRLQDPEMHIRMLLSPQIKLRCFKYSTSPDILIRLDINRHISIFDNRYTKANTLLQSIQKLMQEITGLLKNHNKENLIKYLDGYIFTAQADFQYILQDMDDIITPEVKKIETEIIEIAKSFGIPPKGLMNKWTRFHNCALRSRLLKKIKVPALIYVLFMLKGFYPRRKY</sequence>
<dbReference type="Proteomes" id="UP001325680">
    <property type="component" value="Chromosome"/>
</dbReference>
<organism evidence="2 3">
    <name type="scientific">Niabella yanshanensis</name>
    <dbReference type="NCBI Taxonomy" id="577386"/>
    <lineage>
        <taxon>Bacteria</taxon>
        <taxon>Pseudomonadati</taxon>
        <taxon>Bacteroidota</taxon>
        <taxon>Chitinophagia</taxon>
        <taxon>Chitinophagales</taxon>
        <taxon>Chitinophagaceae</taxon>
        <taxon>Niabella</taxon>
    </lineage>
</organism>
<dbReference type="PANTHER" id="PTHR22916">
    <property type="entry name" value="GLYCOSYLTRANSFERASE"/>
    <property type="match status" value="1"/>
</dbReference>
<dbReference type="PANTHER" id="PTHR22916:SF64">
    <property type="entry name" value="TRANSFERASE, PUTATIVE-RELATED"/>
    <property type="match status" value="1"/>
</dbReference>
<evidence type="ECO:0000259" key="1">
    <source>
        <dbReference type="Pfam" id="PF00535"/>
    </source>
</evidence>
<evidence type="ECO:0000313" key="2">
    <source>
        <dbReference type="EMBL" id="WQD39096.1"/>
    </source>
</evidence>
<accession>A0ABZ0W7C4</accession>
<keyword evidence="3" id="KW-1185">Reference proteome</keyword>
<proteinExistence type="predicted"/>
<keyword evidence="2" id="KW-0328">Glycosyltransferase</keyword>
<name>A0ABZ0W7C4_9BACT</name>
<evidence type="ECO:0000313" key="3">
    <source>
        <dbReference type="Proteomes" id="UP001325680"/>
    </source>
</evidence>
<dbReference type="GO" id="GO:0016757">
    <property type="term" value="F:glycosyltransferase activity"/>
    <property type="evidence" value="ECO:0007669"/>
    <property type="project" value="UniProtKB-KW"/>
</dbReference>
<dbReference type="InterPro" id="IPR001173">
    <property type="entry name" value="Glyco_trans_2-like"/>
</dbReference>
<dbReference type="InterPro" id="IPR029044">
    <property type="entry name" value="Nucleotide-diphossugar_trans"/>
</dbReference>
<reference evidence="2 3" key="1">
    <citation type="submission" date="2023-12" db="EMBL/GenBank/DDBJ databases">
        <title>Genome sequencing and assembly of bacterial species from a model synthetic community.</title>
        <authorList>
            <person name="Hogle S.L."/>
        </authorList>
    </citation>
    <scope>NUCLEOTIDE SEQUENCE [LARGE SCALE GENOMIC DNA]</scope>
    <source>
        <strain evidence="2 3">HAMBI_3031</strain>
    </source>
</reference>
<dbReference type="CDD" id="cd00761">
    <property type="entry name" value="Glyco_tranf_GTA_type"/>
    <property type="match status" value="1"/>
</dbReference>
<dbReference type="EC" id="2.4.-.-" evidence="2"/>
<gene>
    <name evidence="2" type="ORF">U0035_02905</name>
</gene>
<keyword evidence="2" id="KW-0808">Transferase</keyword>
<dbReference type="Pfam" id="PF00535">
    <property type="entry name" value="Glycos_transf_2"/>
    <property type="match status" value="1"/>
</dbReference>
<protein>
    <submittedName>
        <fullName evidence="2">Glycosyltransferase family 2 protein</fullName>
        <ecNumber evidence="2">2.4.-.-</ecNumber>
    </submittedName>
</protein>
<dbReference type="EMBL" id="CP139960">
    <property type="protein sequence ID" value="WQD39096.1"/>
    <property type="molecule type" value="Genomic_DNA"/>
</dbReference>